<organism evidence="1 2">
    <name type="scientific">Candidatus Ryanbacteria bacterium RIFCSPLOWO2_01_FULL_48_26</name>
    <dbReference type="NCBI Taxonomy" id="1802126"/>
    <lineage>
        <taxon>Bacteria</taxon>
        <taxon>Candidatus Ryaniibacteriota</taxon>
    </lineage>
</organism>
<dbReference type="AlphaFoldDB" id="A0A1G2GST8"/>
<proteinExistence type="predicted"/>
<dbReference type="SUPFAM" id="SSF53448">
    <property type="entry name" value="Nucleotide-diphospho-sugar transferases"/>
    <property type="match status" value="1"/>
</dbReference>
<protein>
    <recommendedName>
        <fullName evidence="3">Glycosyl transferase</fullName>
    </recommendedName>
</protein>
<evidence type="ECO:0008006" key="3">
    <source>
        <dbReference type="Google" id="ProtNLM"/>
    </source>
</evidence>
<dbReference type="EMBL" id="MHNW01000024">
    <property type="protein sequence ID" value="OGZ53285.1"/>
    <property type="molecule type" value="Genomic_DNA"/>
</dbReference>
<dbReference type="InterPro" id="IPR029044">
    <property type="entry name" value="Nucleotide-diphossugar_trans"/>
</dbReference>
<sequence>MKAALRNFRKPSFYKEIRYIYNSAFKYREALAYLHNRFIIGPKIFSLLGPVDRPVVNENYSIHFLCGQRDLLMLLWSIAGWYKGCSESGRIYVHDDGTFDFQDRQILGRLLPNVTIVDYKEIGERVLNALADRFPTAHHYRKLSLNDRRYIFNLKLIDPFFVGDADVKLILDSDLLWFREPRELLDDIFQKRLPIFMGGYGKMDFVFSDGSELGENIAGVNSGVVGYQKKQFSLDSLEEFYSRIGSNANPHFVEQAGYAYILTRNSPPHFLPMDKYHIKGSVNELTVMKHYTNPRREQFWFEGVKRLKDKILG</sequence>
<comment type="caution">
    <text evidence="1">The sequence shown here is derived from an EMBL/GenBank/DDBJ whole genome shotgun (WGS) entry which is preliminary data.</text>
</comment>
<evidence type="ECO:0000313" key="1">
    <source>
        <dbReference type="EMBL" id="OGZ53285.1"/>
    </source>
</evidence>
<accession>A0A1G2GST8</accession>
<name>A0A1G2GST8_9BACT</name>
<evidence type="ECO:0000313" key="2">
    <source>
        <dbReference type="Proteomes" id="UP000179106"/>
    </source>
</evidence>
<reference evidence="1 2" key="1">
    <citation type="journal article" date="2016" name="Nat. Commun.">
        <title>Thousands of microbial genomes shed light on interconnected biogeochemical processes in an aquifer system.</title>
        <authorList>
            <person name="Anantharaman K."/>
            <person name="Brown C.T."/>
            <person name="Hug L.A."/>
            <person name="Sharon I."/>
            <person name="Castelle C.J."/>
            <person name="Probst A.J."/>
            <person name="Thomas B.C."/>
            <person name="Singh A."/>
            <person name="Wilkins M.J."/>
            <person name="Karaoz U."/>
            <person name="Brodie E.L."/>
            <person name="Williams K.H."/>
            <person name="Hubbard S.S."/>
            <person name="Banfield J.F."/>
        </authorList>
    </citation>
    <scope>NUCLEOTIDE SEQUENCE [LARGE SCALE GENOMIC DNA]</scope>
</reference>
<gene>
    <name evidence="1" type="ORF">A3B25_00220</name>
</gene>
<dbReference type="Proteomes" id="UP000179106">
    <property type="component" value="Unassembled WGS sequence"/>
</dbReference>
<dbReference type="STRING" id="1802126.A3B25_00220"/>